<evidence type="ECO:0000256" key="2">
    <source>
        <dbReference type="SAM" id="SignalP"/>
    </source>
</evidence>
<reference evidence="4 5" key="1">
    <citation type="journal article" date="2016" name="Front. Microbiol.">
        <title>Genomic Insight into the Host-Endosymbiont Relationship of Endozoicomonas montiporae CL-33(T) with its Coral Host.</title>
        <authorList>
            <person name="Ding J.-Y."/>
            <person name="Shiu J.-H."/>
            <person name="Chen W.-M."/>
            <person name="Chiang Y.-R."/>
            <person name="Tang S.-L."/>
        </authorList>
    </citation>
    <scope>NUCLEOTIDE SEQUENCE [LARGE SCALE GENOMIC DNA]</scope>
    <source>
        <strain evidence="4 5">CL-33</strain>
    </source>
</reference>
<evidence type="ECO:0000313" key="5">
    <source>
        <dbReference type="Proteomes" id="UP000071065"/>
    </source>
</evidence>
<dbReference type="AlphaFoldDB" id="A0A142BIL2"/>
<dbReference type="InterPro" id="IPR011250">
    <property type="entry name" value="OMP/PagP_B-barrel"/>
</dbReference>
<dbReference type="EMBL" id="CP013251">
    <property type="protein sequence ID" value="AMO58588.1"/>
    <property type="molecule type" value="Genomic_DNA"/>
</dbReference>
<dbReference type="STRING" id="570277.EZMO1_4683"/>
<dbReference type="Gene3D" id="2.40.160.20">
    <property type="match status" value="1"/>
</dbReference>
<evidence type="ECO:0000256" key="1">
    <source>
        <dbReference type="ARBA" id="ARBA00022729"/>
    </source>
</evidence>
<dbReference type="RefSeq" id="WP_082212269.1">
    <property type="nucleotide sequence ID" value="NZ_CP013251.1"/>
</dbReference>
<dbReference type="OrthoDB" id="1149075at2"/>
<keyword evidence="1 2" id="KW-0732">Signal</keyword>
<dbReference type="InterPro" id="IPR027385">
    <property type="entry name" value="Beta-barrel_OMP"/>
</dbReference>
<feature type="domain" description="Outer membrane protein beta-barrel" evidence="3">
    <location>
        <begin position="6"/>
        <end position="188"/>
    </location>
</feature>
<feature type="signal peptide" evidence="2">
    <location>
        <begin position="1"/>
        <end position="18"/>
    </location>
</feature>
<evidence type="ECO:0000259" key="3">
    <source>
        <dbReference type="Pfam" id="PF13505"/>
    </source>
</evidence>
<protein>
    <submittedName>
        <fullName evidence="4">Putative outer membrane protein A</fullName>
    </submittedName>
</protein>
<dbReference type="PATRIC" id="fig|570277.3.peg.5014"/>
<dbReference type="Proteomes" id="UP000071065">
    <property type="component" value="Chromosome"/>
</dbReference>
<evidence type="ECO:0000313" key="4">
    <source>
        <dbReference type="EMBL" id="AMO58588.1"/>
    </source>
</evidence>
<proteinExistence type="predicted"/>
<name>A0A142BIL2_9GAMM</name>
<gene>
    <name evidence="4" type="ORF">EZMO1_4683</name>
</gene>
<dbReference type="KEGG" id="emp:EZMO1_4683"/>
<dbReference type="Pfam" id="PF13505">
    <property type="entry name" value="OMP_b-brl"/>
    <property type="match status" value="1"/>
</dbReference>
<feature type="chain" id="PRO_5007493201" evidence="2">
    <location>
        <begin position="19"/>
        <end position="188"/>
    </location>
</feature>
<organism evidence="4 5">
    <name type="scientific">Endozoicomonas montiporae CL-33</name>
    <dbReference type="NCBI Taxonomy" id="570277"/>
    <lineage>
        <taxon>Bacteria</taxon>
        <taxon>Pseudomonadati</taxon>
        <taxon>Pseudomonadota</taxon>
        <taxon>Gammaproteobacteria</taxon>
        <taxon>Oceanospirillales</taxon>
        <taxon>Endozoicomonadaceae</taxon>
        <taxon>Endozoicomonas</taxon>
    </lineage>
</organism>
<sequence length="188" mass="21017">MRKISTVLLLCASLPVSANGLYVGGQIGTSMIKGDLSNVSTSRQSNFFSYGAYAGYELSFPSLFIAAEADFIWNEATMKSRHPEYEKQNILGISGLVGVPVTQSIDLYGRAGLVRSEFKLKEPANNASFSQDKNGWSLGFGGRFRFDERMSARIDYRYNQFDQPRFGVYTTSKKAREHLISVGLQYQF</sequence>
<dbReference type="SUPFAM" id="SSF56925">
    <property type="entry name" value="OMPA-like"/>
    <property type="match status" value="1"/>
</dbReference>
<accession>A0A142BIL2</accession>